<name>A0ABP8G1N2_9SPHI</name>
<reference evidence="7" key="1">
    <citation type="journal article" date="2019" name="Int. J. Syst. Evol. Microbiol.">
        <title>The Global Catalogue of Microorganisms (GCM) 10K type strain sequencing project: providing services to taxonomists for standard genome sequencing and annotation.</title>
        <authorList>
            <consortium name="The Broad Institute Genomics Platform"/>
            <consortium name="The Broad Institute Genome Sequencing Center for Infectious Disease"/>
            <person name="Wu L."/>
            <person name="Ma J."/>
        </authorList>
    </citation>
    <scope>NUCLEOTIDE SEQUENCE [LARGE SCALE GENOMIC DNA]</scope>
    <source>
        <strain evidence="7">JCM 17705</strain>
    </source>
</reference>
<dbReference type="PANTHER" id="PTHR34142">
    <property type="entry name" value="ENDO-BETA-1,4-GLUCANASE A"/>
    <property type="match status" value="1"/>
</dbReference>
<comment type="caution">
    <text evidence="6">The sequence shown here is derived from an EMBL/GenBank/DDBJ whole genome shotgun (WGS) entry which is preliminary data.</text>
</comment>
<feature type="chain" id="PRO_5046852426" description="Glycoside hydrolase family 5 domain-containing protein" evidence="4">
    <location>
        <begin position="26"/>
        <end position="328"/>
    </location>
</feature>
<protein>
    <recommendedName>
        <fullName evidence="5">Glycoside hydrolase family 5 domain-containing protein</fullName>
    </recommendedName>
</protein>
<evidence type="ECO:0000256" key="3">
    <source>
        <dbReference type="RuleBase" id="RU361153"/>
    </source>
</evidence>
<dbReference type="InterPro" id="IPR001547">
    <property type="entry name" value="Glyco_hydro_5"/>
</dbReference>
<evidence type="ECO:0000256" key="2">
    <source>
        <dbReference type="ARBA" id="ARBA00023295"/>
    </source>
</evidence>
<keyword evidence="1 3" id="KW-0378">Hydrolase</keyword>
<evidence type="ECO:0000313" key="6">
    <source>
        <dbReference type="EMBL" id="GAA4315478.1"/>
    </source>
</evidence>
<keyword evidence="7" id="KW-1185">Reference proteome</keyword>
<dbReference type="InterPro" id="IPR017853">
    <property type="entry name" value="GH"/>
</dbReference>
<dbReference type="SUPFAM" id="SSF51445">
    <property type="entry name" value="(Trans)glycosidases"/>
    <property type="match status" value="1"/>
</dbReference>
<gene>
    <name evidence="6" type="ORF">GCM10023149_12110</name>
</gene>
<dbReference type="Proteomes" id="UP001500582">
    <property type="component" value="Unassembled WGS sequence"/>
</dbReference>
<keyword evidence="2 3" id="KW-0326">Glycosidase</keyword>
<evidence type="ECO:0000256" key="1">
    <source>
        <dbReference type="ARBA" id="ARBA00022801"/>
    </source>
</evidence>
<dbReference type="RefSeq" id="WP_345210114.1">
    <property type="nucleotide sequence ID" value="NZ_BAABFT010000002.1"/>
</dbReference>
<organism evidence="6 7">
    <name type="scientific">Mucilaginibacter gynuensis</name>
    <dbReference type="NCBI Taxonomy" id="1302236"/>
    <lineage>
        <taxon>Bacteria</taxon>
        <taxon>Pseudomonadati</taxon>
        <taxon>Bacteroidota</taxon>
        <taxon>Sphingobacteriia</taxon>
        <taxon>Sphingobacteriales</taxon>
        <taxon>Sphingobacteriaceae</taxon>
        <taxon>Mucilaginibacter</taxon>
    </lineage>
</organism>
<feature type="domain" description="Glycoside hydrolase family 5" evidence="5">
    <location>
        <begin position="43"/>
        <end position="290"/>
    </location>
</feature>
<feature type="signal peptide" evidence="4">
    <location>
        <begin position="1"/>
        <end position="25"/>
    </location>
</feature>
<dbReference type="PANTHER" id="PTHR34142:SF1">
    <property type="entry name" value="GLYCOSIDE HYDROLASE FAMILY 5 DOMAIN-CONTAINING PROTEIN"/>
    <property type="match status" value="1"/>
</dbReference>
<dbReference type="Pfam" id="PF00150">
    <property type="entry name" value="Cellulase"/>
    <property type="match status" value="1"/>
</dbReference>
<evidence type="ECO:0000313" key="7">
    <source>
        <dbReference type="Proteomes" id="UP001500582"/>
    </source>
</evidence>
<comment type="similarity">
    <text evidence="3">Belongs to the glycosyl hydrolase 5 (cellulase A) family.</text>
</comment>
<sequence>MKNHKYIVALLIVCAVCFTHLQSIAQKPVAKNGWLQVKNGQVVNQHGKAPQLRGISMSWSIWEGQKYYNSNVVNWLCTDFKATIIRASMAIEHEGGYLQDSVKQVKLISTIIDQCIKNGVYVLIDWHDHNAHQHLGQAKRFFATMAQKYKGVPNVIYEIWNEPEDISWLVIKKYANEVIPVIRKYDSKNLIIVGSPRWDQDVNIAALDPIKDYNNIAYSFHFYASDPYHQENLRAKADKAIKARLPLFVTEWGVGESNGDGVFDKAKTEAWLKWLEYNQLSWADWNLTDKAETTGILIGGANVNGNWKPAELSPAGAYIRDKLRLYNK</sequence>
<keyword evidence="4" id="KW-0732">Signal</keyword>
<evidence type="ECO:0000256" key="4">
    <source>
        <dbReference type="SAM" id="SignalP"/>
    </source>
</evidence>
<accession>A0ABP8G1N2</accession>
<proteinExistence type="inferred from homology"/>
<dbReference type="EMBL" id="BAABFT010000002">
    <property type="protein sequence ID" value="GAA4315478.1"/>
    <property type="molecule type" value="Genomic_DNA"/>
</dbReference>
<dbReference type="Gene3D" id="3.20.20.80">
    <property type="entry name" value="Glycosidases"/>
    <property type="match status" value="1"/>
</dbReference>
<evidence type="ECO:0000259" key="5">
    <source>
        <dbReference type="Pfam" id="PF00150"/>
    </source>
</evidence>